<proteinExistence type="predicted"/>
<comment type="caution">
    <text evidence="1">The sequence shown here is derived from an EMBL/GenBank/DDBJ whole genome shotgun (WGS) entry which is preliminary data.</text>
</comment>
<reference evidence="1 2" key="1">
    <citation type="journal article" date="2018" name="Front. Plant Sci.">
        <title>Red Clover (Trifolium pratense) and Zigzag Clover (T. medium) - A Picture of Genomic Similarities and Differences.</title>
        <authorList>
            <person name="Dluhosova J."/>
            <person name="Istvanek J."/>
            <person name="Nedelnik J."/>
            <person name="Repkova J."/>
        </authorList>
    </citation>
    <scope>NUCLEOTIDE SEQUENCE [LARGE SCALE GENOMIC DNA]</scope>
    <source>
        <strain evidence="2">cv. 10/8</strain>
        <tissue evidence="1">Leaf</tissue>
    </source>
</reference>
<accession>A0A392PVQ5</accession>
<evidence type="ECO:0000313" key="2">
    <source>
        <dbReference type="Proteomes" id="UP000265520"/>
    </source>
</evidence>
<sequence length="73" mass="8230">MLSLWICKMKNEIFDGFEFKPVAENSGLCVLARRVMILARRKSSLSLANSRQMSVLILACFHQDSPSLARRGS</sequence>
<keyword evidence="2" id="KW-1185">Reference proteome</keyword>
<protein>
    <submittedName>
        <fullName evidence="1">Uncharacterized protein</fullName>
    </submittedName>
</protein>
<organism evidence="1 2">
    <name type="scientific">Trifolium medium</name>
    <dbReference type="NCBI Taxonomy" id="97028"/>
    <lineage>
        <taxon>Eukaryota</taxon>
        <taxon>Viridiplantae</taxon>
        <taxon>Streptophyta</taxon>
        <taxon>Embryophyta</taxon>
        <taxon>Tracheophyta</taxon>
        <taxon>Spermatophyta</taxon>
        <taxon>Magnoliopsida</taxon>
        <taxon>eudicotyledons</taxon>
        <taxon>Gunneridae</taxon>
        <taxon>Pentapetalae</taxon>
        <taxon>rosids</taxon>
        <taxon>fabids</taxon>
        <taxon>Fabales</taxon>
        <taxon>Fabaceae</taxon>
        <taxon>Papilionoideae</taxon>
        <taxon>50 kb inversion clade</taxon>
        <taxon>NPAAA clade</taxon>
        <taxon>Hologalegina</taxon>
        <taxon>IRL clade</taxon>
        <taxon>Trifolieae</taxon>
        <taxon>Trifolium</taxon>
    </lineage>
</organism>
<evidence type="ECO:0000313" key="1">
    <source>
        <dbReference type="EMBL" id="MCI15396.1"/>
    </source>
</evidence>
<dbReference type="EMBL" id="LXQA010096304">
    <property type="protein sequence ID" value="MCI15396.1"/>
    <property type="molecule type" value="Genomic_DNA"/>
</dbReference>
<name>A0A392PVQ5_9FABA</name>
<dbReference type="Proteomes" id="UP000265520">
    <property type="component" value="Unassembled WGS sequence"/>
</dbReference>
<dbReference type="AlphaFoldDB" id="A0A392PVQ5"/>